<dbReference type="PANTHER" id="PTHR11860:SF87">
    <property type="entry name" value="CMRF35-LIKE MOLECULE 8"/>
    <property type="match status" value="1"/>
</dbReference>
<dbReference type="GeneTree" id="ENSGT00950000182977"/>
<evidence type="ECO:0000256" key="3">
    <source>
        <dbReference type="ARBA" id="ARBA00023136"/>
    </source>
</evidence>
<keyword evidence="8" id="KW-1185">Reference proteome</keyword>
<dbReference type="Gene3D" id="2.60.40.10">
    <property type="entry name" value="Immunoglobulins"/>
    <property type="match status" value="2"/>
</dbReference>
<keyword evidence="5" id="KW-0732">Signal</keyword>
<dbReference type="InterPro" id="IPR003599">
    <property type="entry name" value="Ig_sub"/>
</dbReference>
<dbReference type="InterPro" id="IPR013783">
    <property type="entry name" value="Ig-like_fold"/>
</dbReference>
<proteinExistence type="predicted"/>
<dbReference type="GO" id="GO:0005886">
    <property type="term" value="C:plasma membrane"/>
    <property type="evidence" value="ECO:0007669"/>
    <property type="project" value="TreeGrafter"/>
</dbReference>
<evidence type="ECO:0000313" key="8">
    <source>
        <dbReference type="Proteomes" id="UP000472263"/>
    </source>
</evidence>
<feature type="signal peptide" evidence="5">
    <location>
        <begin position="1"/>
        <end position="20"/>
    </location>
</feature>
<dbReference type="PANTHER" id="PTHR11860">
    <property type="entry name" value="POLYMERIC-IMMUNOGLOBULIN RECEPTOR"/>
    <property type="match status" value="1"/>
</dbReference>
<reference evidence="7" key="3">
    <citation type="submission" date="2025-09" db="UniProtKB">
        <authorList>
            <consortium name="Ensembl"/>
        </authorList>
    </citation>
    <scope>IDENTIFICATION</scope>
</reference>
<feature type="transmembrane region" description="Helical" evidence="4">
    <location>
        <begin position="278"/>
        <end position="303"/>
    </location>
</feature>
<dbReference type="SUPFAM" id="SSF48726">
    <property type="entry name" value="Immunoglobulin"/>
    <property type="match status" value="2"/>
</dbReference>
<dbReference type="Ensembl" id="ENSMMDT00005002353.1">
    <property type="protein sequence ID" value="ENSMMDP00005002315.1"/>
    <property type="gene ID" value="ENSMMDG00005001283.1"/>
</dbReference>
<evidence type="ECO:0000256" key="5">
    <source>
        <dbReference type="SAM" id="SignalP"/>
    </source>
</evidence>
<dbReference type="InterPro" id="IPR007110">
    <property type="entry name" value="Ig-like_dom"/>
</dbReference>
<dbReference type="PROSITE" id="PS50835">
    <property type="entry name" value="IG_LIKE"/>
    <property type="match status" value="1"/>
</dbReference>
<keyword evidence="3 4" id="KW-0472">Membrane</keyword>
<dbReference type="InParanoid" id="A0A667WCD1"/>
<dbReference type="Proteomes" id="UP000472263">
    <property type="component" value="Chromosome 17"/>
</dbReference>
<evidence type="ECO:0000313" key="7">
    <source>
        <dbReference type="Ensembl" id="ENSMMDP00005002315.1"/>
    </source>
</evidence>
<protein>
    <submittedName>
        <fullName evidence="7">Polymeric immunoglobulin receptor</fullName>
    </submittedName>
</protein>
<evidence type="ECO:0000256" key="1">
    <source>
        <dbReference type="ARBA" id="ARBA00004370"/>
    </source>
</evidence>
<dbReference type="GO" id="GO:0004888">
    <property type="term" value="F:transmembrane signaling receptor activity"/>
    <property type="evidence" value="ECO:0007669"/>
    <property type="project" value="TreeGrafter"/>
</dbReference>
<dbReference type="InterPro" id="IPR036179">
    <property type="entry name" value="Ig-like_dom_sf"/>
</dbReference>
<reference evidence="7" key="2">
    <citation type="submission" date="2025-08" db="UniProtKB">
        <authorList>
            <consortium name="Ensembl"/>
        </authorList>
    </citation>
    <scope>IDENTIFICATION</scope>
</reference>
<feature type="domain" description="Ig-like" evidence="6">
    <location>
        <begin position="144"/>
        <end position="225"/>
    </location>
</feature>
<dbReference type="Pfam" id="PF07686">
    <property type="entry name" value="V-set"/>
    <property type="match status" value="2"/>
</dbReference>
<evidence type="ECO:0000256" key="4">
    <source>
        <dbReference type="SAM" id="Phobius"/>
    </source>
</evidence>
<name>A0A667WCD1_9TELE</name>
<feature type="chain" id="PRO_5025380225" evidence="5">
    <location>
        <begin position="21"/>
        <end position="350"/>
    </location>
</feature>
<dbReference type="InterPro" id="IPR013106">
    <property type="entry name" value="Ig_V-set"/>
</dbReference>
<gene>
    <name evidence="7" type="primary">pigr</name>
</gene>
<dbReference type="SMART" id="SM00409">
    <property type="entry name" value="IG"/>
    <property type="match status" value="2"/>
</dbReference>
<dbReference type="InterPro" id="IPR050671">
    <property type="entry name" value="CD300_family_receptors"/>
</dbReference>
<dbReference type="AlphaFoldDB" id="A0A667WCD1"/>
<comment type="subcellular location">
    <subcellularLocation>
        <location evidence="1">Membrane</location>
    </subcellularLocation>
</comment>
<keyword evidence="2 4" id="KW-0812">Transmembrane</keyword>
<accession>A0A667WCD1</accession>
<dbReference type="CDD" id="cd05716">
    <property type="entry name" value="IgV_pIgR_like"/>
    <property type="match status" value="2"/>
</dbReference>
<evidence type="ECO:0000259" key="6">
    <source>
        <dbReference type="PROSITE" id="PS50835"/>
    </source>
</evidence>
<organism evidence="7 8">
    <name type="scientific">Myripristis murdjan</name>
    <name type="common">pinecone soldierfish</name>
    <dbReference type="NCBI Taxonomy" id="586833"/>
    <lineage>
        <taxon>Eukaryota</taxon>
        <taxon>Metazoa</taxon>
        <taxon>Chordata</taxon>
        <taxon>Craniata</taxon>
        <taxon>Vertebrata</taxon>
        <taxon>Euteleostomi</taxon>
        <taxon>Actinopterygii</taxon>
        <taxon>Neopterygii</taxon>
        <taxon>Teleostei</taxon>
        <taxon>Neoteleostei</taxon>
        <taxon>Acanthomorphata</taxon>
        <taxon>Holocentriformes</taxon>
        <taxon>Holocentridae</taxon>
        <taxon>Myripristis</taxon>
    </lineage>
</organism>
<keyword evidence="4" id="KW-1133">Transmembrane helix</keyword>
<reference evidence="7" key="1">
    <citation type="submission" date="2019-06" db="EMBL/GenBank/DDBJ databases">
        <authorList>
            <consortium name="Wellcome Sanger Institute Data Sharing"/>
        </authorList>
    </citation>
    <scope>NUCLEOTIDE SEQUENCE [LARGE SCALE GENOMIC DNA]</scope>
</reference>
<sequence>MAQLLKLTLCLLTWIPGSLCQVTTTEEFAVLEGRSVTVPCLYDPQYAGNVKYWCQGKVRGFCTTLSRTDTPNSSSTAEEKVIIFDDQAQLVFTVTMRDLKEEDSGWYWCGVELGNMWTVDDFASTYINVIHGMSVVNSRVSGEEGSSVTVECLYSERYRDSVKKWCRSGDWSSCLLTGSESRYEDTSVAIIDDRTGAFTITLKELQMKDAGWYLCAAGQQQMSVYVLVTPRPFTSNLKAESVTSPPTPSQPAANLLATKPSAQESRDTDTWHLGLSEAGLLVTVCVVLAAVVIVGLYAVKMIWNVHAMELRKRQAEELKANPHDYHGDPGFLQNTAVVVLNKDSRSVHVF</sequence>
<evidence type="ECO:0000256" key="2">
    <source>
        <dbReference type="ARBA" id="ARBA00022692"/>
    </source>
</evidence>